<keyword evidence="2 3" id="KW-0040">ANK repeat</keyword>
<evidence type="ECO:0000256" key="3">
    <source>
        <dbReference type="PROSITE-ProRule" id="PRU00023"/>
    </source>
</evidence>
<dbReference type="AlphaFoldDB" id="V6DI03"/>
<dbReference type="SMART" id="SM00248">
    <property type="entry name" value="ANK"/>
    <property type="match status" value="3"/>
</dbReference>
<dbReference type="Gene3D" id="1.25.40.20">
    <property type="entry name" value="Ankyrin repeat-containing domain"/>
    <property type="match status" value="1"/>
</dbReference>
<dbReference type="OrthoDB" id="407974at2"/>
<keyword evidence="1" id="KW-0677">Repeat</keyword>
<proteinExistence type="predicted"/>
<dbReference type="PROSITE" id="PS50088">
    <property type="entry name" value="ANK_REPEAT"/>
    <property type="match status" value="1"/>
</dbReference>
<dbReference type="HOGENOM" id="CLU_905141_0_0_7"/>
<reference evidence="4 5" key="1">
    <citation type="journal article" date="2015" name="Biol. Direct">
        <title>Babela massiliensis, a representative of a widespread bacterial phylum with unusual adaptations to parasitism in amoebae.</title>
        <authorList>
            <person name="Pagnier I."/>
            <person name="Yutin N."/>
            <person name="Croce O."/>
            <person name="Makarova K.S."/>
            <person name="Wolf Y.I."/>
            <person name="Benamar S."/>
            <person name="Raoult D."/>
            <person name="Koonin E.V."/>
            <person name="La Scola B."/>
        </authorList>
    </citation>
    <scope>NUCLEOTIDE SEQUENCE [LARGE SCALE GENOMIC DNA]</scope>
    <source>
        <strain evidence="5">BABL1</strain>
    </source>
</reference>
<dbReference type="KEGG" id="dpb:BABL1_gene_855"/>
<dbReference type="PROSITE" id="PS50297">
    <property type="entry name" value="ANK_REP_REGION"/>
    <property type="match status" value="1"/>
</dbReference>
<name>V6DI03_9BACT</name>
<dbReference type="PANTHER" id="PTHR24173:SF74">
    <property type="entry name" value="ANKYRIN REPEAT DOMAIN-CONTAINING PROTEIN 16"/>
    <property type="match status" value="1"/>
</dbReference>
<dbReference type="eggNOG" id="COG0666">
    <property type="taxonomic scope" value="Bacteria"/>
</dbReference>
<evidence type="ECO:0000313" key="5">
    <source>
        <dbReference type="Proteomes" id="UP000018769"/>
    </source>
</evidence>
<keyword evidence="5" id="KW-1185">Reference proteome</keyword>
<dbReference type="Pfam" id="PF12796">
    <property type="entry name" value="Ank_2"/>
    <property type="match status" value="1"/>
</dbReference>
<dbReference type="EMBL" id="HG793133">
    <property type="protein sequence ID" value="CDK30161.1"/>
    <property type="molecule type" value="Genomic_DNA"/>
</dbReference>
<evidence type="ECO:0000313" key="4">
    <source>
        <dbReference type="EMBL" id="CDK30161.1"/>
    </source>
</evidence>
<dbReference type="RefSeq" id="WP_023790965.1">
    <property type="nucleotide sequence ID" value="NC_023003.1"/>
</dbReference>
<dbReference type="STRING" id="673862.BABL1_gene_855"/>
<dbReference type="SUPFAM" id="SSF48403">
    <property type="entry name" value="Ankyrin repeat"/>
    <property type="match status" value="1"/>
</dbReference>
<accession>V6DI03</accession>
<dbReference type="Proteomes" id="UP000018769">
    <property type="component" value="Chromosome I"/>
</dbReference>
<dbReference type="InterPro" id="IPR002110">
    <property type="entry name" value="Ankyrin_rpt"/>
</dbReference>
<sequence>MSKIIKFISLILSCFASFNIICMESLESGILTIDKELLISTFIQEGVRRSWSNIFDFYNEKNDKEFDRFICMLRRTCKNFNEVFKNLYDDPYNIELIEKYKEEQFQALFNLLKNESEKEHKSACDDELNEKSLTVQLEGILKSYLLAKEDLIKCIKLIMAGADVNIKSPIYKDTLLFRCCGHRDNTSLVKILILLGAHVNLSRSAGVTALMRASQNGAVGIVKLLINAGADINAYNMASKNALMHACDLSALDTDAVAKLLIDEGIDLYHRDNFGRFARDIAVTNRRMIIVNLIDNALREINKKDVI</sequence>
<evidence type="ECO:0000256" key="2">
    <source>
        <dbReference type="ARBA" id="ARBA00023043"/>
    </source>
</evidence>
<protein>
    <submittedName>
        <fullName evidence="4">Ankyrin repeats containing protein</fullName>
    </submittedName>
</protein>
<feature type="repeat" description="ANK" evidence="3">
    <location>
        <begin position="205"/>
        <end position="237"/>
    </location>
</feature>
<gene>
    <name evidence="4" type="ORF">BABL1_gene_855</name>
</gene>
<organism evidence="4 5">
    <name type="scientific">Candidatus Babela massiliensis</name>
    <dbReference type="NCBI Taxonomy" id="673862"/>
    <lineage>
        <taxon>Bacteria</taxon>
        <taxon>Candidatus Babelota</taxon>
        <taxon>Candidatus Babeliae</taxon>
        <taxon>Candidatus Babeliales</taxon>
        <taxon>Candidatus Babeliaceae</taxon>
        <taxon>Candidatus Babela</taxon>
    </lineage>
</organism>
<evidence type="ECO:0000256" key="1">
    <source>
        <dbReference type="ARBA" id="ARBA00022737"/>
    </source>
</evidence>
<dbReference type="PANTHER" id="PTHR24173">
    <property type="entry name" value="ANKYRIN REPEAT CONTAINING"/>
    <property type="match status" value="1"/>
</dbReference>
<dbReference type="InterPro" id="IPR036770">
    <property type="entry name" value="Ankyrin_rpt-contain_sf"/>
</dbReference>